<proteinExistence type="inferred from homology"/>
<reference evidence="6 7" key="1">
    <citation type="submission" date="2021-08" db="EMBL/GenBank/DDBJ databases">
        <title>complete genome sequencing of Deefgea sp. D25.</title>
        <authorList>
            <person name="Bae J.-W."/>
            <person name="Gim D.-H."/>
        </authorList>
    </citation>
    <scope>NUCLEOTIDE SEQUENCE [LARGE SCALE GENOMIC DNA]</scope>
    <source>
        <strain evidence="6 7">D25</strain>
    </source>
</reference>
<dbReference type="InterPro" id="IPR036388">
    <property type="entry name" value="WH-like_DNA-bd_sf"/>
</dbReference>
<evidence type="ECO:0000256" key="3">
    <source>
        <dbReference type="ARBA" id="ARBA00023125"/>
    </source>
</evidence>
<dbReference type="RefSeq" id="WP_221007032.1">
    <property type="nucleotide sequence ID" value="NZ_CP081150.1"/>
</dbReference>
<evidence type="ECO:0000313" key="7">
    <source>
        <dbReference type="Proteomes" id="UP000825679"/>
    </source>
</evidence>
<keyword evidence="4" id="KW-0804">Transcription</keyword>
<evidence type="ECO:0000256" key="2">
    <source>
        <dbReference type="ARBA" id="ARBA00023015"/>
    </source>
</evidence>
<dbReference type="Proteomes" id="UP000825679">
    <property type="component" value="Chromosome"/>
</dbReference>
<accession>A0ABX8Z7E0</accession>
<keyword evidence="3" id="KW-0238">DNA-binding</keyword>
<dbReference type="Pfam" id="PF00126">
    <property type="entry name" value="HTH_1"/>
    <property type="match status" value="1"/>
</dbReference>
<dbReference type="PANTHER" id="PTHR30537">
    <property type="entry name" value="HTH-TYPE TRANSCRIPTIONAL REGULATOR"/>
    <property type="match status" value="1"/>
</dbReference>
<dbReference type="InterPro" id="IPR005119">
    <property type="entry name" value="LysR_subst-bd"/>
</dbReference>
<name>A0ABX8Z7E0_9NEIS</name>
<sequence>MNPIEPLNQQLLAAITFAAVIEYGSFTAAAEKLGYTKGLASRRVAQLEKQLGVQLLFRTTRKLSLTEAGRVYLAHCQQWPQWIAQAEQAVHEASGQISGKIRITVPTSFGGTFMAEALIAFRRRYPAVQVELDLSREMRDLETDGFDLAIRSKPAAHERVIAIPIMNADDWLVASPALFTEKAAPQQLSELKEWPCIANSHFKNPLEWIFNDGADIVSIQSPLQINDHQLIRNLALAGAGIARLPSYLVAADIMQQRLVRLIENARANQNAFYLVYPPRTPQPAKVRAMIDFLKEWFVLPNEHVLKCKY</sequence>
<dbReference type="InterPro" id="IPR000847">
    <property type="entry name" value="LysR_HTH_N"/>
</dbReference>
<dbReference type="EMBL" id="CP081150">
    <property type="protein sequence ID" value="QZA78501.1"/>
    <property type="molecule type" value="Genomic_DNA"/>
</dbReference>
<evidence type="ECO:0000256" key="1">
    <source>
        <dbReference type="ARBA" id="ARBA00009437"/>
    </source>
</evidence>
<keyword evidence="2" id="KW-0805">Transcription regulation</keyword>
<keyword evidence="7" id="KW-1185">Reference proteome</keyword>
<comment type="similarity">
    <text evidence="1">Belongs to the LysR transcriptional regulatory family.</text>
</comment>
<dbReference type="InterPro" id="IPR058163">
    <property type="entry name" value="LysR-type_TF_proteobact-type"/>
</dbReference>
<dbReference type="InterPro" id="IPR036390">
    <property type="entry name" value="WH_DNA-bd_sf"/>
</dbReference>
<evidence type="ECO:0000259" key="5">
    <source>
        <dbReference type="PROSITE" id="PS50931"/>
    </source>
</evidence>
<dbReference type="Pfam" id="PF03466">
    <property type="entry name" value="LysR_substrate"/>
    <property type="match status" value="1"/>
</dbReference>
<dbReference type="SUPFAM" id="SSF53850">
    <property type="entry name" value="Periplasmic binding protein-like II"/>
    <property type="match status" value="1"/>
</dbReference>
<dbReference type="Gene3D" id="3.40.190.290">
    <property type="match status" value="1"/>
</dbReference>
<protein>
    <submittedName>
        <fullName evidence="6">LysR family transcriptional regulator</fullName>
    </submittedName>
</protein>
<feature type="domain" description="HTH lysR-type" evidence="5">
    <location>
        <begin position="16"/>
        <end position="66"/>
    </location>
</feature>
<dbReference type="SUPFAM" id="SSF46785">
    <property type="entry name" value="Winged helix' DNA-binding domain"/>
    <property type="match status" value="1"/>
</dbReference>
<dbReference type="Gene3D" id="1.10.10.10">
    <property type="entry name" value="Winged helix-like DNA-binding domain superfamily/Winged helix DNA-binding domain"/>
    <property type="match status" value="1"/>
</dbReference>
<evidence type="ECO:0000256" key="4">
    <source>
        <dbReference type="ARBA" id="ARBA00023163"/>
    </source>
</evidence>
<dbReference type="PANTHER" id="PTHR30537:SF5">
    <property type="entry name" value="HTH-TYPE TRANSCRIPTIONAL ACTIVATOR TTDR-RELATED"/>
    <property type="match status" value="1"/>
</dbReference>
<dbReference type="CDD" id="cd08422">
    <property type="entry name" value="PBP2_CrgA_like"/>
    <property type="match status" value="1"/>
</dbReference>
<gene>
    <name evidence="6" type="ORF">K4H28_03535</name>
</gene>
<organism evidence="6 7">
    <name type="scientific">Deefgea tanakiae</name>
    <dbReference type="NCBI Taxonomy" id="2865840"/>
    <lineage>
        <taxon>Bacteria</taxon>
        <taxon>Pseudomonadati</taxon>
        <taxon>Pseudomonadota</taxon>
        <taxon>Betaproteobacteria</taxon>
        <taxon>Neisseriales</taxon>
        <taxon>Chitinibacteraceae</taxon>
        <taxon>Deefgea</taxon>
    </lineage>
</organism>
<evidence type="ECO:0000313" key="6">
    <source>
        <dbReference type="EMBL" id="QZA78501.1"/>
    </source>
</evidence>
<dbReference type="PROSITE" id="PS50931">
    <property type="entry name" value="HTH_LYSR"/>
    <property type="match status" value="1"/>
</dbReference>